<dbReference type="InterPro" id="IPR027417">
    <property type="entry name" value="P-loop_NTPase"/>
</dbReference>
<evidence type="ECO:0000259" key="1">
    <source>
        <dbReference type="Pfam" id="PF13086"/>
    </source>
</evidence>
<dbReference type="Proteomes" id="UP000541444">
    <property type="component" value="Unassembled WGS sequence"/>
</dbReference>
<sequence>MRESLFAIFLMNITTNNRIWSPLHMGGNLDIVKEVLSTKSLLCSHLRIDVTRAERFRARLLFVLNESQTDAILTAISALQCHHMSTVKLIWGPLGMEKTKTVSTLPWILIKLNCRTLSYAPTNVAIVEVVIRVLKLVRDSYDSDTRDISPCSLGDLLLFGKNDRLKVDGDLQDVFLDYHVDRLLEYFSPLIGWKHYFSSMKDFIEDCISYYHIALENESIKGIENGNSDKIRSVGLFLGFVKKRHSILASSLVRCIKILCTHLPVWFILQENYQNMVSILGVLDSLKNLLIQDDVDGKELEELFARKYVVDDTLLSCRDPQKFEIGKGSTSILLDNVRRECLSDLRSLHHSLKNLDLPNQISKYSVREFCFKTASFIFCTASSSNKLHSVVMEPLDLLVIDEAAQLKECESVISFQIQGIRHAILIGDECHLPAMVSSKVSLFTL</sequence>
<dbReference type="PANTHER" id="PTHR10887">
    <property type="entry name" value="DNA2/NAM7 HELICASE FAMILY"/>
    <property type="match status" value="1"/>
</dbReference>
<evidence type="ECO:0008006" key="5">
    <source>
        <dbReference type="Google" id="ProtNLM"/>
    </source>
</evidence>
<dbReference type="Pfam" id="PF13086">
    <property type="entry name" value="AAA_11"/>
    <property type="match status" value="1"/>
</dbReference>
<dbReference type="InterPro" id="IPR045055">
    <property type="entry name" value="DNA2/NAM7-like"/>
</dbReference>
<accession>A0A7J7N752</accession>
<dbReference type="InterPro" id="IPR045529">
    <property type="entry name" value="DUF6469"/>
</dbReference>
<dbReference type="Gene3D" id="3.40.50.300">
    <property type="entry name" value="P-loop containing nucleotide triphosphate hydrolases"/>
    <property type="match status" value="1"/>
</dbReference>
<organism evidence="3 4">
    <name type="scientific">Kingdonia uniflora</name>
    <dbReference type="NCBI Taxonomy" id="39325"/>
    <lineage>
        <taxon>Eukaryota</taxon>
        <taxon>Viridiplantae</taxon>
        <taxon>Streptophyta</taxon>
        <taxon>Embryophyta</taxon>
        <taxon>Tracheophyta</taxon>
        <taxon>Spermatophyta</taxon>
        <taxon>Magnoliopsida</taxon>
        <taxon>Ranunculales</taxon>
        <taxon>Circaeasteraceae</taxon>
        <taxon>Kingdonia</taxon>
    </lineage>
</organism>
<gene>
    <name evidence="3" type="ORF">GIB67_029123</name>
</gene>
<name>A0A7J7N752_9MAGN</name>
<dbReference type="AlphaFoldDB" id="A0A7J7N752"/>
<evidence type="ECO:0000313" key="4">
    <source>
        <dbReference type="Proteomes" id="UP000541444"/>
    </source>
</evidence>
<evidence type="ECO:0000259" key="2">
    <source>
        <dbReference type="Pfam" id="PF20073"/>
    </source>
</evidence>
<dbReference type="PANTHER" id="PTHR10887:SF515">
    <property type="entry name" value="P-LOOP CONTAINING NUCLEOSIDE TRIPHOSPHATE HYDROLASES SUPERFAMILY PROTEIN"/>
    <property type="match status" value="1"/>
</dbReference>
<dbReference type="SUPFAM" id="SSF52540">
    <property type="entry name" value="P-loop containing nucleoside triphosphate hydrolases"/>
    <property type="match status" value="1"/>
</dbReference>
<dbReference type="OrthoDB" id="6513042at2759"/>
<reference evidence="3 4" key="1">
    <citation type="journal article" date="2020" name="IScience">
        <title>Genome Sequencing of the Endangered Kingdonia uniflora (Circaeasteraceae, Ranunculales) Reveals Potential Mechanisms of Evolutionary Specialization.</title>
        <authorList>
            <person name="Sun Y."/>
            <person name="Deng T."/>
            <person name="Zhang A."/>
            <person name="Moore M.J."/>
            <person name="Landis J.B."/>
            <person name="Lin N."/>
            <person name="Zhang H."/>
            <person name="Zhang X."/>
            <person name="Huang J."/>
            <person name="Zhang X."/>
            <person name="Sun H."/>
            <person name="Wang H."/>
        </authorList>
    </citation>
    <scope>NUCLEOTIDE SEQUENCE [LARGE SCALE GENOMIC DNA]</scope>
    <source>
        <strain evidence="3">TB1705</strain>
        <tissue evidence="3">Leaf</tissue>
    </source>
</reference>
<evidence type="ECO:0000313" key="3">
    <source>
        <dbReference type="EMBL" id="KAF6162854.1"/>
    </source>
</evidence>
<comment type="caution">
    <text evidence="3">The sequence shown here is derived from an EMBL/GenBank/DDBJ whole genome shotgun (WGS) entry which is preliminary data.</text>
</comment>
<protein>
    <recommendedName>
        <fullName evidence="5">DNA2/NAM7 helicase helicase domain-containing protein</fullName>
    </recommendedName>
</protein>
<dbReference type="GO" id="GO:0004386">
    <property type="term" value="F:helicase activity"/>
    <property type="evidence" value="ECO:0007669"/>
    <property type="project" value="InterPro"/>
</dbReference>
<dbReference type="EMBL" id="JACGCM010001011">
    <property type="protein sequence ID" value="KAF6162854.1"/>
    <property type="molecule type" value="Genomic_DNA"/>
</dbReference>
<dbReference type="InterPro" id="IPR041677">
    <property type="entry name" value="DNA2/NAM7_AAA_11"/>
</dbReference>
<feature type="domain" description="DUF6469" evidence="2">
    <location>
        <begin position="1"/>
        <end position="29"/>
    </location>
</feature>
<proteinExistence type="predicted"/>
<dbReference type="Pfam" id="PF20073">
    <property type="entry name" value="DUF6469"/>
    <property type="match status" value="1"/>
</dbReference>
<keyword evidence="4" id="KW-1185">Reference proteome</keyword>
<feature type="domain" description="DNA2/NAM7 helicase helicase" evidence="1">
    <location>
        <begin position="64"/>
        <end position="439"/>
    </location>
</feature>